<evidence type="ECO:0000256" key="1">
    <source>
        <dbReference type="SAM" id="MobiDB-lite"/>
    </source>
</evidence>
<dbReference type="AlphaFoldDB" id="A0A835T703"/>
<organism evidence="2 3">
    <name type="scientific">Chlamydomonas schloesseri</name>
    <dbReference type="NCBI Taxonomy" id="2026947"/>
    <lineage>
        <taxon>Eukaryota</taxon>
        <taxon>Viridiplantae</taxon>
        <taxon>Chlorophyta</taxon>
        <taxon>core chlorophytes</taxon>
        <taxon>Chlorophyceae</taxon>
        <taxon>CS clade</taxon>
        <taxon>Chlamydomonadales</taxon>
        <taxon>Chlamydomonadaceae</taxon>
        <taxon>Chlamydomonas</taxon>
    </lineage>
</organism>
<evidence type="ECO:0000313" key="2">
    <source>
        <dbReference type="EMBL" id="KAG2433620.1"/>
    </source>
</evidence>
<sequence>MYFKSQACNMYWGRSGRTAATVAVQTCSDDKERARARTIWLHAIYSMMAHSDHGWPDIWGCNGGHRQCGDQAGALQAPGQQAGAQGEHGGH</sequence>
<reference evidence="2" key="1">
    <citation type="journal article" date="2020" name="bioRxiv">
        <title>Comparative genomics of Chlamydomonas.</title>
        <authorList>
            <person name="Craig R.J."/>
            <person name="Hasan A.R."/>
            <person name="Ness R.W."/>
            <person name="Keightley P.D."/>
        </authorList>
    </citation>
    <scope>NUCLEOTIDE SEQUENCE</scope>
    <source>
        <strain evidence="2">CCAP 11/173</strain>
    </source>
</reference>
<name>A0A835T703_9CHLO</name>
<protein>
    <submittedName>
        <fullName evidence="2">Uncharacterized protein</fullName>
    </submittedName>
</protein>
<comment type="caution">
    <text evidence="2">The sequence shown here is derived from an EMBL/GenBank/DDBJ whole genome shotgun (WGS) entry which is preliminary data.</text>
</comment>
<accession>A0A835T703</accession>
<feature type="compositionally biased region" description="Low complexity" evidence="1">
    <location>
        <begin position="71"/>
        <end position="85"/>
    </location>
</feature>
<feature type="region of interest" description="Disordered" evidence="1">
    <location>
        <begin position="71"/>
        <end position="91"/>
    </location>
</feature>
<gene>
    <name evidence="2" type="ORF">HYH02_012549</name>
</gene>
<dbReference type="Proteomes" id="UP000613740">
    <property type="component" value="Unassembled WGS sequence"/>
</dbReference>
<keyword evidence="3" id="KW-1185">Reference proteome</keyword>
<evidence type="ECO:0000313" key="3">
    <source>
        <dbReference type="Proteomes" id="UP000613740"/>
    </source>
</evidence>
<dbReference type="EMBL" id="JAEHOD010000061">
    <property type="protein sequence ID" value="KAG2433620.1"/>
    <property type="molecule type" value="Genomic_DNA"/>
</dbReference>
<proteinExistence type="predicted"/>